<dbReference type="Pfam" id="PF14500">
    <property type="entry name" value="MMS19_N"/>
    <property type="match status" value="1"/>
</dbReference>
<sequence length="1064" mass="117210">MSALQTFLLVVDHDKQEAKQIAERIAQDVESKKTTLIEVVQSLSEYINDEDSILRGKAVSYLTAVIKALPPKFLSRQQIQVLTTFFCDRIEDGGAVAGLETLQKLDRFNKPLAEEVALAVFDRLQELQSRSQSQRFQVYQLLNEMMINHRAALHDMGDESLVGIVNLMTGEKDPRNLMLVFSILKVVMVEWDISNHAEALFDSVYNYFPITFRPPPNDPYGITAQDLKDRLQDCISANSLFAPHAFPSLLDKLDSTSPNVKKDALNALIACVKLYDPNTVSKYSITIWETLKFEILNAQEEFLSELSLQVLSSIAQRLSEGITEISDQLPLAVYLQPITKECNEQIREPQQKQAKPAQQILSSVSAASAASFTIIIQTVVAPLLTIYQEADGIAKQRALLDTLGVLFDSAIRVFGDWASRDAEPTLGNPLLEFKDQFSDIFGQALMGVIKEEVSFRTSALKGFLRLSTLRNYFQDNEIGLFVQYLDEILLKEESVGRDDLKREAIAALTEISKYKSRLILDITFPAFVATLPDSDDGSDSGYISTLESLAQISVEKDVFETLVRRLLSKLSILLQKEEPGSVAYPRAILSTILYVMNQRKLDQDPNLELYYDKIVVGLCRSAAAAASGKATNTILNDATVLDILGRLCNVIVKSLPKSKQEEVARNTLSLFASEDGFQEVTSASSPSDNHRRTMILSTYLAASLPRDLKTEPSCIPDSPTLISNVLTHITTLCISETEPATQLALLRYLALWVNKILEKEHLDIATAIFDGLLPPDVQDPKLSPSQIKTIFWLSKGLVLRLAPKTSQILTTLLNLLSSTDEETSTTAARGFALLLRDDEVLSTANFANIRLLSKQRVFSTLIPLISSRIREVNITGTSSSTTTPTPSHIKPSHLTALSGILSTIPPTLVTPELPTLLPLLLQSLDLQTASSQPIRAATLETLAVIIRDNGVPVIEACGHVQSLVTRLLKTAEHAPASGAVNGSRLRADALKCLFLLAQTPASSSDAPAIAKAGRLSPLLPVKNQVLRALRFVLDDPKRDVRKAAVDARGAWLRGVDDAPDDQDE</sequence>
<dbReference type="InterPro" id="IPR039920">
    <property type="entry name" value="MMS19"/>
</dbReference>
<dbReference type="GO" id="GO:0051604">
    <property type="term" value="P:protein maturation"/>
    <property type="evidence" value="ECO:0007669"/>
    <property type="project" value="UniProtKB-UniRule"/>
</dbReference>
<keyword evidence="5" id="KW-0227">DNA damage</keyword>
<dbReference type="Proteomes" id="UP000249402">
    <property type="component" value="Unassembled WGS sequence"/>
</dbReference>
<evidence type="ECO:0000259" key="7">
    <source>
        <dbReference type="Pfam" id="PF14500"/>
    </source>
</evidence>
<dbReference type="AlphaFoldDB" id="A0A395H6L6"/>
<keyword evidence="3" id="KW-0677">Repeat</keyword>
<dbReference type="InterPro" id="IPR016024">
    <property type="entry name" value="ARM-type_fold"/>
</dbReference>
<comment type="subcellular location">
    <subcellularLocation>
        <location evidence="1 5">Nucleus</location>
    </subcellularLocation>
</comment>
<reference evidence="8 9" key="1">
    <citation type="submission" date="2018-02" db="EMBL/GenBank/DDBJ databases">
        <title>The genomes of Aspergillus section Nigri reveals drivers in fungal speciation.</title>
        <authorList>
            <consortium name="DOE Joint Genome Institute"/>
            <person name="Vesth T.C."/>
            <person name="Nybo J."/>
            <person name="Theobald S."/>
            <person name="Brandl J."/>
            <person name="Frisvad J.C."/>
            <person name="Nielsen K.F."/>
            <person name="Lyhne E.K."/>
            <person name="Kogle M.E."/>
            <person name="Kuo A."/>
            <person name="Riley R."/>
            <person name="Clum A."/>
            <person name="Nolan M."/>
            <person name="Lipzen A."/>
            <person name="Salamov A."/>
            <person name="Henrissat B."/>
            <person name="Wiebenga A."/>
            <person name="De vries R.P."/>
            <person name="Grigoriev I.V."/>
            <person name="Mortensen U.H."/>
            <person name="Andersen M.R."/>
            <person name="Baker S.E."/>
        </authorList>
    </citation>
    <scope>NUCLEOTIDE SEQUENCE [LARGE SCALE GENOMIC DNA]</scope>
    <source>
        <strain evidence="8 9">CBS 121593</strain>
    </source>
</reference>
<proteinExistence type="inferred from homology"/>
<dbReference type="GO" id="GO:0016226">
    <property type="term" value="P:iron-sulfur cluster assembly"/>
    <property type="evidence" value="ECO:0007669"/>
    <property type="project" value="UniProtKB-UniRule"/>
</dbReference>
<dbReference type="GO" id="GO:0097361">
    <property type="term" value="C:cytosolic [4Fe-4S] assembly targeting complex"/>
    <property type="evidence" value="ECO:0007669"/>
    <property type="project" value="UniProtKB-UniRule"/>
</dbReference>
<dbReference type="PANTHER" id="PTHR12891">
    <property type="entry name" value="DNA REPAIR/TRANSCRIPTION PROTEIN MET18/MMS19"/>
    <property type="match status" value="1"/>
</dbReference>
<dbReference type="Gene3D" id="1.25.10.10">
    <property type="entry name" value="Leucine-rich Repeat Variant"/>
    <property type="match status" value="2"/>
</dbReference>
<comment type="similarity">
    <text evidence="2 5">Belongs to the MET18/MMS19 family.</text>
</comment>
<dbReference type="GO" id="GO:0005634">
    <property type="term" value="C:nucleus"/>
    <property type="evidence" value="ECO:0007669"/>
    <property type="project" value="UniProtKB-SubCell"/>
</dbReference>
<dbReference type="RefSeq" id="XP_025577898.1">
    <property type="nucleotide sequence ID" value="XM_025714963.1"/>
</dbReference>
<dbReference type="VEuPathDB" id="FungiDB:BO80DRAFT_287189"/>
<gene>
    <name evidence="8" type="ORF">BO80DRAFT_287189</name>
</gene>
<dbReference type="InterPro" id="IPR029240">
    <property type="entry name" value="MMS19_N"/>
</dbReference>
<keyword evidence="9" id="KW-1185">Reference proteome</keyword>
<protein>
    <recommendedName>
        <fullName evidence="5">MMS19 nucleotide excision repair protein</fullName>
    </recommendedName>
</protein>
<evidence type="ECO:0000313" key="9">
    <source>
        <dbReference type="Proteomes" id="UP000249402"/>
    </source>
</evidence>
<keyword evidence="5" id="KW-0234">DNA repair</keyword>
<evidence type="ECO:0000256" key="2">
    <source>
        <dbReference type="ARBA" id="ARBA00009340"/>
    </source>
</evidence>
<dbReference type="STRING" id="1448316.A0A395H6L6"/>
<evidence type="ECO:0000256" key="3">
    <source>
        <dbReference type="ARBA" id="ARBA00022737"/>
    </source>
</evidence>
<feature type="domain" description="MMS19 N-terminal" evidence="7">
    <location>
        <begin position="40"/>
        <end position="297"/>
    </location>
</feature>
<name>A0A395H6L6_9EURO</name>
<evidence type="ECO:0000256" key="1">
    <source>
        <dbReference type="ARBA" id="ARBA00004123"/>
    </source>
</evidence>
<dbReference type="Pfam" id="PF12460">
    <property type="entry name" value="MMS19_C"/>
    <property type="match status" value="1"/>
</dbReference>
<accession>A0A395H6L6</accession>
<dbReference type="EMBL" id="KZ824427">
    <property type="protein sequence ID" value="RAL03571.1"/>
    <property type="molecule type" value="Genomic_DNA"/>
</dbReference>
<evidence type="ECO:0000313" key="8">
    <source>
        <dbReference type="EMBL" id="RAL03571.1"/>
    </source>
</evidence>
<dbReference type="PANTHER" id="PTHR12891:SF0">
    <property type="entry name" value="MMS19 NUCLEOTIDE EXCISION REPAIR PROTEIN HOMOLOG"/>
    <property type="match status" value="1"/>
</dbReference>
<evidence type="ECO:0000259" key="6">
    <source>
        <dbReference type="Pfam" id="PF12460"/>
    </source>
</evidence>
<dbReference type="SUPFAM" id="SSF48371">
    <property type="entry name" value="ARM repeat"/>
    <property type="match status" value="2"/>
</dbReference>
<dbReference type="InterPro" id="IPR024687">
    <property type="entry name" value="MMS19_C"/>
</dbReference>
<evidence type="ECO:0000256" key="5">
    <source>
        <dbReference type="RuleBase" id="RU367072"/>
    </source>
</evidence>
<evidence type="ECO:0000256" key="4">
    <source>
        <dbReference type="ARBA" id="ARBA00023242"/>
    </source>
</evidence>
<feature type="domain" description="MMS19 C-terminal" evidence="6">
    <location>
        <begin position="545"/>
        <end position="997"/>
    </location>
</feature>
<comment type="function">
    <text evidence="5">Key component of the cytosolic iron-sulfur protein assembly (CIA) complex, a multiprotein complex that mediates the incorporation of iron-sulfur cluster into apoproteins specifically involved in DNA metabolism and genomic integrity. In the CIA complex, MMS19 acts as an adapter between early-acting CIA components and a subset of cellular target iron-sulfur proteins.</text>
</comment>
<organism evidence="8 9">
    <name type="scientific">Aspergillus ibericus CBS 121593</name>
    <dbReference type="NCBI Taxonomy" id="1448316"/>
    <lineage>
        <taxon>Eukaryota</taxon>
        <taxon>Fungi</taxon>
        <taxon>Dikarya</taxon>
        <taxon>Ascomycota</taxon>
        <taxon>Pezizomycotina</taxon>
        <taxon>Eurotiomycetes</taxon>
        <taxon>Eurotiomycetidae</taxon>
        <taxon>Eurotiales</taxon>
        <taxon>Aspergillaceae</taxon>
        <taxon>Aspergillus</taxon>
        <taxon>Aspergillus subgen. Circumdati</taxon>
    </lineage>
</organism>
<dbReference type="OrthoDB" id="342900at2759"/>
<dbReference type="GeneID" id="37219828"/>
<keyword evidence="4 5" id="KW-0539">Nucleus</keyword>
<dbReference type="GO" id="GO:0006281">
    <property type="term" value="P:DNA repair"/>
    <property type="evidence" value="ECO:0007669"/>
    <property type="project" value="UniProtKB-UniRule"/>
</dbReference>
<dbReference type="InterPro" id="IPR011989">
    <property type="entry name" value="ARM-like"/>
</dbReference>